<protein>
    <submittedName>
        <fullName evidence="3">Ig-like domain-containing protein</fullName>
    </submittedName>
</protein>
<gene>
    <name evidence="3" type="ordered locus">Desor_2290</name>
</gene>
<dbReference type="RefSeq" id="WP_014184695.1">
    <property type="nucleotide sequence ID" value="NC_016584.1"/>
</dbReference>
<dbReference type="EMBL" id="CP003108">
    <property type="protein sequence ID" value="AET67886.1"/>
    <property type="molecule type" value="Genomic_DNA"/>
</dbReference>
<evidence type="ECO:0000259" key="2">
    <source>
        <dbReference type="Pfam" id="PF02368"/>
    </source>
</evidence>
<dbReference type="AlphaFoldDB" id="G7WBA5"/>
<dbReference type="SUPFAM" id="SSF49373">
    <property type="entry name" value="Invasin/intimin cell-adhesion fragments"/>
    <property type="match status" value="1"/>
</dbReference>
<sequence>MKHMIKSMILVVLVFALILSGCSKEKASSQGEVNTLSSSASTAVWETLSGSFARNDSSQYNSATLQMKYLSNDCVMFEFDLMAGSESEDWSDNLVLPFVLLVDEDTGVGHYESDPDAENPLTIDLYLSEDGKQVTVTHTGEISISPDGVYDYIDDGLEVSENSAIAILDHLPAAVTSLNSNNGAYTIQYPTELVANWFYPVEATFDDNGVVLAKFLIAKDLSAVYRADDDIDPVLIFGSAQPMMDAEIYQYENTSDELSKDEDTSAGLSEDKNMTDEQSEDIIEGSDVLLPVVSVEMTDGIFLPVDAKSQLVAVMPWKLNYTLMAKSSDPSIVTVDESGAVTAVAVGEATISGTISVDDGQKDFSIDVLVK</sequence>
<organism evidence="3 4">
    <name type="scientific">Desulfosporosinus orientis (strain ATCC 19365 / DSM 765 / NCIMB 8382 / VKM B-1628 / Singapore I)</name>
    <name type="common">Desulfotomaculum orientis</name>
    <dbReference type="NCBI Taxonomy" id="768706"/>
    <lineage>
        <taxon>Bacteria</taxon>
        <taxon>Bacillati</taxon>
        <taxon>Bacillota</taxon>
        <taxon>Clostridia</taxon>
        <taxon>Eubacteriales</taxon>
        <taxon>Desulfitobacteriaceae</taxon>
        <taxon>Desulfosporosinus</taxon>
    </lineage>
</organism>
<dbReference type="InterPro" id="IPR003343">
    <property type="entry name" value="Big_2"/>
</dbReference>
<dbReference type="InterPro" id="IPR008964">
    <property type="entry name" value="Invasin/intimin_cell_adhesion"/>
</dbReference>
<dbReference type="eggNOG" id="COG5492">
    <property type="taxonomic scope" value="Bacteria"/>
</dbReference>
<dbReference type="STRING" id="768706.Desor_2290"/>
<reference evidence="3 4" key="2">
    <citation type="journal article" date="2012" name="J. Bacteriol.">
        <title>Complete genome sequences of Desulfosporosinus orientis DSM765T, Desulfosporosinus youngiae DSM17734T, Desulfosporosinus meridiei DSM13257T, and Desulfosporosinus acidiphilus DSM22704T.</title>
        <authorList>
            <person name="Pester M."/>
            <person name="Brambilla E."/>
            <person name="Alazard D."/>
            <person name="Rattei T."/>
            <person name="Weinmaier T."/>
            <person name="Han J."/>
            <person name="Lucas S."/>
            <person name="Lapidus A."/>
            <person name="Cheng J.F."/>
            <person name="Goodwin L."/>
            <person name="Pitluck S."/>
            <person name="Peters L."/>
            <person name="Ovchinnikova G."/>
            <person name="Teshima H."/>
            <person name="Detter J.C."/>
            <person name="Han C.S."/>
            <person name="Tapia R."/>
            <person name="Land M.L."/>
            <person name="Hauser L."/>
            <person name="Kyrpides N.C."/>
            <person name="Ivanova N.N."/>
            <person name="Pagani I."/>
            <person name="Huntmann M."/>
            <person name="Wei C.L."/>
            <person name="Davenport K.W."/>
            <person name="Daligault H."/>
            <person name="Chain P.S."/>
            <person name="Chen A."/>
            <person name="Mavromatis K."/>
            <person name="Markowitz V."/>
            <person name="Szeto E."/>
            <person name="Mikhailova N."/>
            <person name="Pati A."/>
            <person name="Wagner M."/>
            <person name="Woyke T."/>
            <person name="Ollivier B."/>
            <person name="Klenk H.P."/>
            <person name="Spring S."/>
            <person name="Loy A."/>
        </authorList>
    </citation>
    <scope>NUCLEOTIDE SEQUENCE [LARGE SCALE GENOMIC DNA]</scope>
    <source>
        <strain evidence="4">ATCC 19365 / DSM 765 / NCIMB 8382 / VKM B-1628</strain>
    </source>
</reference>
<dbReference type="Proteomes" id="UP000006346">
    <property type="component" value="Chromosome"/>
</dbReference>
<dbReference type="PATRIC" id="fig|768706.3.peg.2301"/>
<dbReference type="KEGG" id="dor:Desor_2290"/>
<reference evidence="4" key="1">
    <citation type="submission" date="2011-11" db="EMBL/GenBank/DDBJ databases">
        <title>Complete sequence of Desulfosporosinus orientis DSM 765.</title>
        <authorList>
            <person name="Lucas S."/>
            <person name="Han J."/>
            <person name="Lapidus A."/>
            <person name="Cheng J.-F."/>
            <person name="Goodwin L."/>
            <person name="Pitluck S."/>
            <person name="Peters L."/>
            <person name="Ovchinnikova G."/>
            <person name="Teshima H."/>
            <person name="Detter J.C."/>
            <person name="Han C."/>
            <person name="Tapia R."/>
            <person name="Land M."/>
            <person name="Hauser L."/>
            <person name="Kyrpides N."/>
            <person name="Ivanova N."/>
            <person name="Pagani I."/>
            <person name="Pester M."/>
            <person name="Spring S."/>
            <person name="Ollivier B."/>
            <person name="Rattei T."/>
            <person name="Klenk H.-P."/>
            <person name="Wagner M."/>
            <person name="Loy A."/>
            <person name="Woyke T."/>
        </authorList>
    </citation>
    <scope>NUCLEOTIDE SEQUENCE [LARGE SCALE GENOMIC DNA]</scope>
    <source>
        <strain evidence="4">ATCC 19365 / DSM 765 / NCIMB 8382 / VKM B-1628</strain>
    </source>
</reference>
<feature type="compositionally biased region" description="Basic and acidic residues" evidence="1">
    <location>
        <begin position="257"/>
        <end position="275"/>
    </location>
</feature>
<evidence type="ECO:0000313" key="3">
    <source>
        <dbReference type="EMBL" id="AET67886.1"/>
    </source>
</evidence>
<evidence type="ECO:0000256" key="1">
    <source>
        <dbReference type="SAM" id="MobiDB-lite"/>
    </source>
</evidence>
<name>G7WBA5_DESOD</name>
<dbReference type="Pfam" id="PF02368">
    <property type="entry name" value="Big_2"/>
    <property type="match status" value="1"/>
</dbReference>
<dbReference type="PROSITE" id="PS51257">
    <property type="entry name" value="PROKAR_LIPOPROTEIN"/>
    <property type="match status" value="1"/>
</dbReference>
<dbReference type="Gene3D" id="2.60.40.1080">
    <property type="match status" value="1"/>
</dbReference>
<feature type="domain" description="BIG2" evidence="2">
    <location>
        <begin position="325"/>
        <end position="355"/>
    </location>
</feature>
<proteinExistence type="predicted"/>
<evidence type="ECO:0000313" key="4">
    <source>
        <dbReference type="Proteomes" id="UP000006346"/>
    </source>
</evidence>
<dbReference type="HOGENOM" id="CLU_745418_0_0_9"/>
<feature type="region of interest" description="Disordered" evidence="1">
    <location>
        <begin position="253"/>
        <end position="278"/>
    </location>
</feature>
<accession>G7WBA5</accession>
<keyword evidence="4" id="KW-1185">Reference proteome</keyword>